<evidence type="ECO:0000313" key="2">
    <source>
        <dbReference type="EMBL" id="RMB80608.1"/>
    </source>
</evidence>
<sequence length="526" mass="56634">MTAYEARAALGRAAMRLRLIGEPDRRSVRTAAAFAGAGWTIVMLLRLMLGGVVGMGDNGDAVQLLCPLGVVSNHPWDGQPSAHLYPTWVAHDWYGETCGAQGSGEQYYSSQQLVLALAKVLTPVLGLPGALDLRAAGALLAFAFGALIALLVVLLPGPLWLRLTVTAGFGLIMCDSAFAGFFISPFSEPGALIGLLLLCPALLLLWRRPDSALGGIVLTTVAVLFTITAKPQLISLVPVAMLALLWLPSARRKDNKEPAPAANGKSQQRLGRWLAARWPALIACVVLCGVTAGFAATQPKRLNELVWYDAVFVEMLPHSPDPVADLKALGADTRLISSMNSRMNDLNSAARTPYWDDYRQNVTPAKIVVHFLTNPGRLVGMGARGIQAVTRPGLEYLGSYPADSGHEPYAKEHRIAVVSTVFDGFRAVPALVPLLWLGTIVLGAMLASRTWARHSARAVGRLTVCVVLALLLQFWSVVLTEGASDLIKHMIFTDFLTALCIPLAVLCFWLLYRREHAMAPEQPQAG</sequence>
<reference evidence="2 3" key="1">
    <citation type="submission" date="2017-11" db="EMBL/GenBank/DDBJ databases">
        <title>Draft genome of actinobacteria isolated from guarana (Paullinia cupana (Mart.) Ducke.</title>
        <authorList>
            <person name="Siqueira K.A."/>
            <person name="Liotti R.G."/>
            <person name="Mendes T.A.O."/>
            <person name="Soares M.A."/>
        </authorList>
    </citation>
    <scope>NUCLEOTIDE SEQUENCE [LARGE SCALE GENOMIC DNA]</scope>
    <source>
        <strain evidence="2 3">193</strain>
    </source>
</reference>
<feature type="transmembrane region" description="Helical" evidence="1">
    <location>
        <begin position="233"/>
        <end position="250"/>
    </location>
</feature>
<feature type="transmembrane region" description="Helical" evidence="1">
    <location>
        <begin position="163"/>
        <end position="183"/>
    </location>
</feature>
<keyword evidence="1" id="KW-0472">Membrane</keyword>
<accession>A0A3M0HWV0</accession>
<dbReference type="OrthoDB" id="3504821at2"/>
<dbReference type="RefSeq" id="WP_121894621.1">
    <property type="nucleotide sequence ID" value="NZ_PENI01000040.1"/>
</dbReference>
<keyword evidence="1" id="KW-1133">Transmembrane helix</keyword>
<feature type="transmembrane region" description="Helical" evidence="1">
    <location>
        <begin position="135"/>
        <end position="156"/>
    </location>
</feature>
<comment type="caution">
    <text evidence="2">The sequence shown here is derived from an EMBL/GenBank/DDBJ whole genome shotgun (WGS) entry which is preliminary data.</text>
</comment>
<name>A0A3M0HWV0_9ACTN</name>
<feature type="transmembrane region" description="Helical" evidence="1">
    <location>
        <begin position="28"/>
        <end position="49"/>
    </location>
</feature>
<evidence type="ECO:0000313" key="3">
    <source>
        <dbReference type="Proteomes" id="UP000270471"/>
    </source>
</evidence>
<keyword evidence="1" id="KW-0812">Transmembrane</keyword>
<feature type="transmembrane region" description="Helical" evidence="1">
    <location>
        <begin position="459"/>
        <end position="478"/>
    </location>
</feature>
<dbReference type="EMBL" id="PENI01000040">
    <property type="protein sequence ID" value="RMB80608.1"/>
    <property type="molecule type" value="Genomic_DNA"/>
</dbReference>
<organism evidence="2 3">
    <name type="scientific">Streptomyces shenzhenensis</name>
    <dbReference type="NCBI Taxonomy" id="943815"/>
    <lineage>
        <taxon>Bacteria</taxon>
        <taxon>Bacillati</taxon>
        <taxon>Actinomycetota</taxon>
        <taxon>Actinomycetes</taxon>
        <taxon>Kitasatosporales</taxon>
        <taxon>Streptomycetaceae</taxon>
        <taxon>Streptomyces</taxon>
    </lineage>
</organism>
<feature type="transmembrane region" description="Helical" evidence="1">
    <location>
        <begin position="490"/>
        <end position="512"/>
    </location>
</feature>
<evidence type="ECO:0008006" key="4">
    <source>
        <dbReference type="Google" id="ProtNLM"/>
    </source>
</evidence>
<dbReference type="Proteomes" id="UP000270471">
    <property type="component" value="Unassembled WGS sequence"/>
</dbReference>
<proteinExistence type="predicted"/>
<dbReference type="AlphaFoldDB" id="A0A3M0HWV0"/>
<gene>
    <name evidence="2" type="ORF">CTZ28_39420</name>
</gene>
<protein>
    <recommendedName>
        <fullName evidence="4">Glycosyltransferase RgtA/B/C/D-like domain-containing protein</fullName>
    </recommendedName>
</protein>
<feature type="transmembrane region" description="Helical" evidence="1">
    <location>
        <begin position="189"/>
        <end position="206"/>
    </location>
</feature>
<evidence type="ECO:0000256" key="1">
    <source>
        <dbReference type="SAM" id="Phobius"/>
    </source>
</evidence>
<feature type="transmembrane region" description="Helical" evidence="1">
    <location>
        <begin position="275"/>
        <end position="296"/>
    </location>
</feature>
<keyword evidence="3" id="KW-1185">Reference proteome</keyword>
<feature type="transmembrane region" description="Helical" evidence="1">
    <location>
        <begin position="211"/>
        <end position="227"/>
    </location>
</feature>
<feature type="transmembrane region" description="Helical" evidence="1">
    <location>
        <begin position="427"/>
        <end position="447"/>
    </location>
</feature>